<evidence type="ECO:0000313" key="1">
    <source>
        <dbReference type="EMBL" id="EEF69210.1"/>
    </source>
</evidence>
<reference evidence="1 2" key="1">
    <citation type="submission" date="2008-12" db="EMBL/GenBank/DDBJ databases">
        <authorList>
            <person name="Fulton L."/>
            <person name="Clifton S."/>
            <person name="Fulton B."/>
            <person name="Xu J."/>
            <person name="Minx P."/>
            <person name="Pepin K.H."/>
            <person name="Johnson M."/>
            <person name="Bhonagiri V."/>
            <person name="Nash W.E."/>
            <person name="Mardis E.R."/>
            <person name="Wilson R.K."/>
        </authorList>
    </citation>
    <scope>NUCLEOTIDE SEQUENCE [LARGE SCALE GENOMIC DNA]</scope>
    <source>
        <strain evidence="1 2">DSM 12042</strain>
    </source>
</reference>
<dbReference type="AlphaFoldDB" id="B9Y4A5"/>
<sequence>MTWPVEEKWLVRAEGGGTQTPRLVLYDLEGNPRKVLEGAVNFTVDYAGGEVFYRYVIGEENHAFQLEADEQGGLVFIEWEGNEQTPTLSRPDETERILRENQDSSLLGISDGVTPVKLTAGGQTLAEAPGLSLIEKNVFKQAQTVDRQRLQAKEMTLRTSDGRWESEVCEAIGLLSENKLAFCQDQKWGYWQGAGE</sequence>
<dbReference type="EMBL" id="ACCF01000045">
    <property type="protein sequence ID" value="EEF69210.1"/>
    <property type="molecule type" value="Genomic_DNA"/>
</dbReference>
<dbReference type="Proteomes" id="UP000005950">
    <property type="component" value="Unassembled WGS sequence"/>
</dbReference>
<comment type="caution">
    <text evidence="1">The sequence shown here is derived from an EMBL/GenBank/DDBJ whole genome shotgun (WGS) entry which is preliminary data.</text>
</comment>
<proteinExistence type="predicted"/>
<reference evidence="1 2" key="2">
    <citation type="submission" date="2009-02" db="EMBL/GenBank/DDBJ databases">
        <title>Draft genome sequence of Holdemania filiformis DSM 12042.</title>
        <authorList>
            <person name="Sudarsanam P."/>
            <person name="Ley R."/>
            <person name="Guruge J."/>
            <person name="Turnbaugh P.J."/>
            <person name="Mahowald M."/>
            <person name="Liep D."/>
            <person name="Gordon J."/>
        </authorList>
    </citation>
    <scope>NUCLEOTIDE SEQUENCE [LARGE SCALE GENOMIC DNA]</scope>
    <source>
        <strain evidence="1 2">DSM 12042</strain>
    </source>
</reference>
<organism evidence="1 2">
    <name type="scientific">Holdemania filiformis DSM 12042</name>
    <dbReference type="NCBI Taxonomy" id="545696"/>
    <lineage>
        <taxon>Bacteria</taxon>
        <taxon>Bacillati</taxon>
        <taxon>Bacillota</taxon>
        <taxon>Erysipelotrichia</taxon>
        <taxon>Erysipelotrichales</taxon>
        <taxon>Erysipelotrichaceae</taxon>
        <taxon>Holdemania</taxon>
    </lineage>
</organism>
<protein>
    <submittedName>
        <fullName evidence="1">Uncharacterized protein</fullName>
    </submittedName>
</protein>
<dbReference type="RefSeq" id="WP_006057846.1">
    <property type="nucleotide sequence ID" value="NZ_GG657553.1"/>
</dbReference>
<accession>B9Y4A5</accession>
<evidence type="ECO:0000313" key="2">
    <source>
        <dbReference type="Proteomes" id="UP000005950"/>
    </source>
</evidence>
<dbReference type="HOGENOM" id="CLU_1388571_0_0_9"/>
<gene>
    <name evidence="1" type="ORF">HOLDEFILI_00636</name>
</gene>
<name>B9Y4A5_9FIRM</name>
<dbReference type="STRING" id="545696.HOLDEFILI_00636"/>